<dbReference type="RefSeq" id="WP_158033491.1">
    <property type="nucleotide sequence ID" value="NZ_ML708615.1"/>
</dbReference>
<sequence length="197" mass="20344">MGHRRTALGMASAVLIGGLVLTGCGDSGEEETAEPSGQATAAEGHAHEEGGGGHQHDADGGQPPEGIQEAADPAYAMGETVRLAADHMPGMDGAEATISGAFDTTTYAVSYTPTGGGEPVTGHQWVVHEELEDPGEAPLPDGTEVVLTADHMPGMDGARASVDSSTDETVYMVDFDMDGMAMTNHKWVVESEIRPVQ</sequence>
<evidence type="ECO:0000313" key="3">
    <source>
        <dbReference type="EMBL" id="KAA9394468.1"/>
    </source>
</evidence>
<evidence type="ECO:0000313" key="4">
    <source>
        <dbReference type="Proteomes" id="UP000325957"/>
    </source>
</evidence>
<gene>
    <name evidence="3" type="ORF">FCK90_06495</name>
</gene>
<feature type="domain" description="DUF1541" evidence="2">
    <location>
        <begin position="78"/>
        <end position="128"/>
    </location>
</feature>
<reference evidence="3 4" key="1">
    <citation type="submission" date="2019-05" db="EMBL/GenBank/DDBJ databases">
        <title>Kocuria coralli sp. nov., a novel actinobacterium isolated from coral reef seawater.</title>
        <authorList>
            <person name="Li J."/>
        </authorList>
    </citation>
    <scope>NUCLEOTIDE SEQUENCE [LARGE SCALE GENOMIC DNA]</scope>
    <source>
        <strain evidence="3 4">SCSIO 13007</strain>
    </source>
</reference>
<evidence type="ECO:0000256" key="1">
    <source>
        <dbReference type="SAM" id="MobiDB-lite"/>
    </source>
</evidence>
<feature type="region of interest" description="Disordered" evidence="1">
    <location>
        <begin position="26"/>
        <end position="68"/>
    </location>
</feature>
<evidence type="ECO:0000259" key="2">
    <source>
        <dbReference type="Pfam" id="PF07563"/>
    </source>
</evidence>
<proteinExistence type="predicted"/>
<feature type="compositionally biased region" description="Basic and acidic residues" evidence="1">
    <location>
        <begin position="44"/>
        <end position="59"/>
    </location>
</feature>
<dbReference type="EMBL" id="SZWF01000006">
    <property type="protein sequence ID" value="KAA9394468.1"/>
    <property type="molecule type" value="Genomic_DNA"/>
</dbReference>
<accession>A0A5J5KYG1</accession>
<comment type="caution">
    <text evidence="3">The sequence shown here is derived from an EMBL/GenBank/DDBJ whole genome shotgun (WGS) entry which is preliminary data.</text>
</comment>
<feature type="domain" description="DUF1541" evidence="2">
    <location>
        <begin position="141"/>
        <end position="190"/>
    </location>
</feature>
<dbReference type="AlphaFoldDB" id="A0A5J5KYG1"/>
<organism evidence="3 4">
    <name type="scientific">Kocuria coralli</name>
    <dbReference type="NCBI Taxonomy" id="1461025"/>
    <lineage>
        <taxon>Bacteria</taxon>
        <taxon>Bacillati</taxon>
        <taxon>Actinomycetota</taxon>
        <taxon>Actinomycetes</taxon>
        <taxon>Micrococcales</taxon>
        <taxon>Micrococcaceae</taxon>
        <taxon>Kocuria</taxon>
    </lineage>
</organism>
<dbReference type="Pfam" id="PF07563">
    <property type="entry name" value="DUF1541"/>
    <property type="match status" value="2"/>
</dbReference>
<name>A0A5J5KYG1_9MICC</name>
<dbReference type="OrthoDB" id="1701949at2"/>
<dbReference type="Proteomes" id="UP000325957">
    <property type="component" value="Unassembled WGS sequence"/>
</dbReference>
<protein>
    <submittedName>
        <fullName evidence="3">DUF1541 domain-containing protein</fullName>
    </submittedName>
</protein>
<keyword evidence="4" id="KW-1185">Reference proteome</keyword>
<dbReference type="PROSITE" id="PS51257">
    <property type="entry name" value="PROKAR_LIPOPROTEIN"/>
    <property type="match status" value="1"/>
</dbReference>
<dbReference type="InterPro" id="IPR011438">
    <property type="entry name" value="DUF1541"/>
</dbReference>
<dbReference type="Gene3D" id="2.30.30.1210">
    <property type="entry name" value="Domain of unknown function DUF1541"/>
    <property type="match status" value="1"/>
</dbReference>